<reference evidence="2" key="1">
    <citation type="submission" date="2015-06" db="EMBL/GenBank/DDBJ databases">
        <title>Expansion of signal transduction pathways in fungi by whole-genome duplication.</title>
        <authorList>
            <consortium name="DOE Joint Genome Institute"/>
            <person name="Corrochano L.M."/>
            <person name="Kuo A."/>
            <person name="Marcet-Houben M."/>
            <person name="Polaino S."/>
            <person name="Salamov A."/>
            <person name="Villalobos J.M."/>
            <person name="Alvarez M.I."/>
            <person name="Avalos J."/>
            <person name="Benito E.P."/>
            <person name="Benoit I."/>
            <person name="Burger G."/>
            <person name="Camino L.P."/>
            <person name="Canovas D."/>
            <person name="Cerda-Olmedo E."/>
            <person name="Cheng J.-F."/>
            <person name="Dominguez A."/>
            <person name="Elias M."/>
            <person name="Eslava A.P."/>
            <person name="Glaser F."/>
            <person name="Grimwood J."/>
            <person name="Gutierrez G."/>
            <person name="Heitman J."/>
            <person name="Henrissat B."/>
            <person name="Iturriaga E.A."/>
            <person name="Lang B.F."/>
            <person name="Lavin J.L."/>
            <person name="Lee S."/>
            <person name="Li W."/>
            <person name="Lindquist E."/>
            <person name="Lopez-Garcia S."/>
            <person name="Luque E.M."/>
            <person name="Marcos A.T."/>
            <person name="Martin J."/>
            <person name="McCluskey K."/>
            <person name="Medina H.R."/>
            <person name="Miralles-Duran A."/>
            <person name="Miyazaki A."/>
            <person name="Munoz-Torres E."/>
            <person name="Oguiza J.A."/>
            <person name="Ohm R."/>
            <person name="Olmedo M."/>
            <person name="Orejas M."/>
            <person name="Ortiz-Castellanos L."/>
            <person name="Pisabarro A.G."/>
            <person name="Rodriguez-Romero J."/>
            <person name="Ruiz-Herrera J."/>
            <person name="Ruiz-Vazquez R."/>
            <person name="Sanz C."/>
            <person name="Schackwitz W."/>
            <person name="Schmutz J."/>
            <person name="Shahriari M."/>
            <person name="Shelest E."/>
            <person name="Silva-Franco F."/>
            <person name="Soanes D."/>
            <person name="Syed K."/>
            <person name="Tagua V.G."/>
            <person name="Talbot N.J."/>
            <person name="Thon M."/>
            <person name="De vries R.P."/>
            <person name="Wiebenga A."/>
            <person name="Yadav J.S."/>
            <person name="Braun E.L."/>
            <person name="Baker S."/>
            <person name="Garre V."/>
            <person name="Horwitz B."/>
            <person name="Torres-Martinez S."/>
            <person name="Idnurm A."/>
            <person name="Herrera-Estrella A."/>
            <person name="Gabaldon T."/>
            <person name="Grigoriev I.V."/>
        </authorList>
    </citation>
    <scope>NUCLEOTIDE SEQUENCE [LARGE SCALE GENOMIC DNA]</scope>
    <source>
        <strain evidence="2">NRRL 1555(-)</strain>
    </source>
</reference>
<keyword evidence="2" id="KW-1185">Reference proteome</keyword>
<dbReference type="RefSeq" id="XP_018289614.1">
    <property type="nucleotide sequence ID" value="XM_018436295.1"/>
</dbReference>
<accession>A0A167M2F2</accession>
<dbReference type="InParanoid" id="A0A167M2F2"/>
<name>A0A167M2F2_PHYB8</name>
<gene>
    <name evidence="1" type="ORF">PHYBLDRAFT_170232</name>
</gene>
<dbReference type="AlphaFoldDB" id="A0A167M2F2"/>
<sequence>MYVCVLYFVRLPILAITYSSNTNTIVTTPNGGHSQISGNKVFKKPDFIFSKFIILSYCTSLMTLEMYNIQSGYPLKHFLSAYRVLDKYLEVPKKTRITSVTNYCNQIINSFKLATLDFVEFKQKLNEDSTEFTDCAC</sequence>
<dbReference type="Proteomes" id="UP000077315">
    <property type="component" value="Unassembled WGS sequence"/>
</dbReference>
<proteinExistence type="predicted"/>
<evidence type="ECO:0000313" key="1">
    <source>
        <dbReference type="EMBL" id="OAD71574.1"/>
    </source>
</evidence>
<protein>
    <submittedName>
        <fullName evidence="1">Uncharacterized protein</fullName>
    </submittedName>
</protein>
<dbReference type="EMBL" id="KV440985">
    <property type="protein sequence ID" value="OAD71574.1"/>
    <property type="molecule type" value="Genomic_DNA"/>
</dbReference>
<dbReference type="GeneID" id="28997201"/>
<organism evidence="1 2">
    <name type="scientific">Phycomyces blakesleeanus (strain ATCC 8743b / DSM 1359 / FGSC 10004 / NBRC 33097 / NRRL 1555)</name>
    <dbReference type="NCBI Taxonomy" id="763407"/>
    <lineage>
        <taxon>Eukaryota</taxon>
        <taxon>Fungi</taxon>
        <taxon>Fungi incertae sedis</taxon>
        <taxon>Mucoromycota</taxon>
        <taxon>Mucoromycotina</taxon>
        <taxon>Mucoromycetes</taxon>
        <taxon>Mucorales</taxon>
        <taxon>Phycomycetaceae</taxon>
        <taxon>Phycomyces</taxon>
    </lineage>
</organism>
<dbReference type="VEuPathDB" id="FungiDB:PHYBLDRAFT_170232"/>
<evidence type="ECO:0000313" key="2">
    <source>
        <dbReference type="Proteomes" id="UP000077315"/>
    </source>
</evidence>